<organism evidence="1 2">
    <name type="scientific">Cellulomonas fimi (strain ATCC 484 / DSM 20113 / JCM 1341 / CCUG 24087 / LMG 16345 / NBRC 15513 / NCIMB 8980 / NCTC 7547 / NRS-133)</name>
    <dbReference type="NCBI Taxonomy" id="590998"/>
    <lineage>
        <taxon>Bacteria</taxon>
        <taxon>Bacillati</taxon>
        <taxon>Actinomycetota</taxon>
        <taxon>Actinomycetes</taxon>
        <taxon>Micrococcales</taxon>
        <taxon>Cellulomonadaceae</taxon>
        <taxon>Cellulomonas</taxon>
    </lineage>
</organism>
<dbReference type="STRING" id="590998.Celf_1124"/>
<proteinExistence type="predicted"/>
<protein>
    <submittedName>
        <fullName evidence="1">Secreted protein</fullName>
    </submittedName>
</protein>
<dbReference type="EMBL" id="CP002666">
    <property type="protein sequence ID" value="AEE45259.1"/>
    <property type="molecule type" value="Genomic_DNA"/>
</dbReference>
<dbReference type="eggNOG" id="ENOG502ZXA0">
    <property type="taxonomic scope" value="Bacteria"/>
</dbReference>
<accession>F4H2N3</accession>
<sequence>MLAVLLATAGCAVQGVDPETLPGEYVAVDGEGGLTLRPDGGFDAVDVPVDVLGDVTDADVVDLAGTWEYLDMSASDVVYLSVDDVAGGTSRVGGVQLYVAPSGSVYFHPDPDSGHKVFYERAE</sequence>
<keyword evidence="2" id="KW-1185">Reference proteome</keyword>
<gene>
    <name evidence="1" type="ordered locus">Celf_1124</name>
</gene>
<dbReference type="KEGG" id="cfi:Celf_1124"/>
<dbReference type="Proteomes" id="UP000008460">
    <property type="component" value="Chromosome"/>
</dbReference>
<name>F4H2N3_CELFA</name>
<dbReference type="HOGENOM" id="CLU_2011167_0_0_11"/>
<reference evidence="1 2" key="1">
    <citation type="submission" date="2011-04" db="EMBL/GenBank/DDBJ databases">
        <title>Complete sequence of Cellulomonas fimi ATCC 484.</title>
        <authorList>
            <consortium name="US DOE Joint Genome Institute"/>
            <person name="Lucas S."/>
            <person name="Han J."/>
            <person name="Lapidus A."/>
            <person name="Cheng J.-F."/>
            <person name="Goodwin L."/>
            <person name="Pitluck S."/>
            <person name="Peters L."/>
            <person name="Chertkov O."/>
            <person name="Detter J.C."/>
            <person name="Han C."/>
            <person name="Tapia R."/>
            <person name="Land M."/>
            <person name="Hauser L."/>
            <person name="Kyrpides N."/>
            <person name="Ivanova N."/>
            <person name="Ovchinnikova G."/>
            <person name="Pagani I."/>
            <person name="Mead D."/>
            <person name="Brumm P."/>
            <person name="Woyke T."/>
        </authorList>
    </citation>
    <scope>NUCLEOTIDE SEQUENCE [LARGE SCALE GENOMIC DNA]</scope>
    <source>
        <strain evidence="2">ATCC 484 / DSM 20113 / JCM 1341 / NBRC 15513 / NCIMB 8980 / NCTC 7547</strain>
    </source>
</reference>
<evidence type="ECO:0000313" key="2">
    <source>
        <dbReference type="Proteomes" id="UP000008460"/>
    </source>
</evidence>
<dbReference type="AlphaFoldDB" id="F4H2N3"/>
<evidence type="ECO:0000313" key="1">
    <source>
        <dbReference type="EMBL" id="AEE45259.1"/>
    </source>
</evidence>